<feature type="domain" description="ABC3 transporter permease C-terminal" evidence="8">
    <location>
        <begin position="665"/>
        <end position="776"/>
    </location>
</feature>
<protein>
    <submittedName>
        <fullName evidence="10">Uncharacterized protein conserved in bacteria</fullName>
    </submittedName>
</protein>
<evidence type="ECO:0000256" key="5">
    <source>
        <dbReference type="ARBA" id="ARBA00023136"/>
    </source>
</evidence>
<accession>A0A173R2Z7</accession>
<feature type="transmembrane region" description="Helical" evidence="7">
    <location>
        <begin position="713"/>
        <end position="733"/>
    </location>
</feature>
<dbReference type="EMBL" id="CYXP01000001">
    <property type="protein sequence ID" value="CUM71838.1"/>
    <property type="molecule type" value="Genomic_DNA"/>
</dbReference>
<feature type="domain" description="ABC3 transporter permease C-terminal" evidence="8">
    <location>
        <begin position="286"/>
        <end position="393"/>
    </location>
</feature>
<gene>
    <name evidence="10" type="ORF">ERS852429_00186</name>
</gene>
<dbReference type="Proteomes" id="UP000095591">
    <property type="component" value="Unassembled WGS sequence"/>
</dbReference>
<dbReference type="PANTHER" id="PTHR30572">
    <property type="entry name" value="MEMBRANE COMPONENT OF TRANSPORTER-RELATED"/>
    <property type="match status" value="1"/>
</dbReference>
<feature type="transmembrane region" description="Helical" evidence="7">
    <location>
        <begin position="748"/>
        <end position="768"/>
    </location>
</feature>
<dbReference type="InterPro" id="IPR003838">
    <property type="entry name" value="ABC3_permease_C"/>
</dbReference>
<organism evidence="10 11">
    <name type="scientific">Parabacteroides distasonis</name>
    <dbReference type="NCBI Taxonomy" id="823"/>
    <lineage>
        <taxon>Bacteria</taxon>
        <taxon>Pseudomonadati</taxon>
        <taxon>Bacteroidota</taxon>
        <taxon>Bacteroidia</taxon>
        <taxon>Bacteroidales</taxon>
        <taxon>Tannerellaceae</taxon>
        <taxon>Parabacteroides</taxon>
    </lineage>
</organism>
<feature type="transmembrane region" description="Helical" evidence="7">
    <location>
        <begin position="283"/>
        <end position="309"/>
    </location>
</feature>
<sequence>MNSIYRNFIITLKANKMAATLNICGLVIAFTLFDSVAIRTESERTFDKIHSKAEAIYRLDCVTSKSQWPTQILPFTQAFASSSPHILESTIINPYVGEVYFTIGRDEILKGYKEPVITCTPGIVSIFDFQLVEGSLDCLDDPEKCLLPESMVRKIFGESSAIGKELLAEEEIWSKERKSLVVGGVYKDFPENTQLNNAIYTSLSSTYCMDDWDNWIFLCYVLLDDPSQKDLICSQFNQAFPFKQYERLQEVQTRLVNLCDIYYMNDMNSVTYIKSGNKRQTDLLFSASFLVVLIAVINFINFTMALVPARIRSINIRKILGDSVRRLRGFLWLESFLFALLSYAISLLLLLVYEGCIGGGFHMKGIVFLGGLFMALCAGLLAGAYPAIYATSIPQRIVLNGSFGLSPKGKRMRECLVGFQYTISIILIVLSLFIYKQIETMRSHSFGFGNDNVVVVELNKEITEKYKENFTNRLRGYAGIEDVAFAASKIGATNENRGGAAEFNGETIYFYYLNVSPNFLSLMDITANEGRVSRMEDGRNKELLLVFDQKAKRQLNLHVGDRMKTFWGNDARVLGFTDEVVIASTHKASESLATYPVAFVTNEELYMPYAYIKLMPGADKGNVLLYIRNMLNELSPSCLPDFEFCDTFSRHLYEKEIQFGDRVILSSVLSIWMALAGILSLVLFDVHYQRREIGIRRVYGSFVSEILYRLNKVYLKVLLISFVIAIPVSYYFMERWASNFMEKAPVGYLIYFVALLGISILTVGVVTFQSWRAANENPVDML</sequence>
<feature type="transmembrane region" description="Helical" evidence="7">
    <location>
        <begin position="365"/>
        <end position="388"/>
    </location>
</feature>
<evidence type="ECO:0000259" key="9">
    <source>
        <dbReference type="Pfam" id="PF12704"/>
    </source>
</evidence>
<dbReference type="Pfam" id="PF02687">
    <property type="entry name" value="FtsX"/>
    <property type="match status" value="2"/>
</dbReference>
<keyword evidence="2" id="KW-1003">Cell membrane</keyword>
<dbReference type="GO" id="GO:0022857">
    <property type="term" value="F:transmembrane transporter activity"/>
    <property type="evidence" value="ECO:0007669"/>
    <property type="project" value="TreeGrafter"/>
</dbReference>
<evidence type="ECO:0000256" key="4">
    <source>
        <dbReference type="ARBA" id="ARBA00022989"/>
    </source>
</evidence>
<keyword evidence="5 7" id="KW-0472">Membrane</keyword>
<evidence type="ECO:0000256" key="2">
    <source>
        <dbReference type="ARBA" id="ARBA00022475"/>
    </source>
</evidence>
<reference evidence="10 11" key="1">
    <citation type="submission" date="2015-09" db="EMBL/GenBank/DDBJ databases">
        <authorList>
            <consortium name="Pathogen Informatics"/>
        </authorList>
    </citation>
    <scope>NUCLEOTIDE SEQUENCE [LARGE SCALE GENOMIC DNA]</scope>
    <source>
        <strain evidence="10 11">2789STDY5608872</strain>
    </source>
</reference>
<dbReference type="Pfam" id="PF12704">
    <property type="entry name" value="MacB_PCD"/>
    <property type="match status" value="1"/>
</dbReference>
<dbReference type="InterPro" id="IPR050250">
    <property type="entry name" value="Macrolide_Exporter_MacB"/>
</dbReference>
<comment type="subcellular location">
    <subcellularLocation>
        <location evidence="1">Cell membrane</location>
        <topology evidence="1">Multi-pass membrane protein</topology>
    </subcellularLocation>
</comment>
<evidence type="ECO:0000313" key="10">
    <source>
        <dbReference type="EMBL" id="CUM71838.1"/>
    </source>
</evidence>
<dbReference type="InterPro" id="IPR025857">
    <property type="entry name" value="MacB_PCD"/>
</dbReference>
<name>A0A173R2Z7_PARDI</name>
<proteinExistence type="inferred from homology"/>
<dbReference type="GO" id="GO:0005886">
    <property type="term" value="C:plasma membrane"/>
    <property type="evidence" value="ECO:0007669"/>
    <property type="project" value="UniProtKB-SubCell"/>
</dbReference>
<keyword evidence="4 7" id="KW-1133">Transmembrane helix</keyword>
<dbReference type="PANTHER" id="PTHR30572:SF4">
    <property type="entry name" value="ABC TRANSPORTER PERMEASE YTRF"/>
    <property type="match status" value="1"/>
</dbReference>
<evidence type="ECO:0000256" key="1">
    <source>
        <dbReference type="ARBA" id="ARBA00004651"/>
    </source>
</evidence>
<feature type="transmembrane region" description="Helical" evidence="7">
    <location>
        <begin position="415"/>
        <end position="435"/>
    </location>
</feature>
<evidence type="ECO:0000256" key="3">
    <source>
        <dbReference type="ARBA" id="ARBA00022692"/>
    </source>
</evidence>
<feature type="transmembrane region" description="Helical" evidence="7">
    <location>
        <begin position="330"/>
        <end position="353"/>
    </location>
</feature>
<dbReference type="AlphaFoldDB" id="A0A173R2Z7"/>
<evidence type="ECO:0000256" key="6">
    <source>
        <dbReference type="ARBA" id="ARBA00038076"/>
    </source>
</evidence>
<evidence type="ECO:0000256" key="7">
    <source>
        <dbReference type="SAM" id="Phobius"/>
    </source>
</evidence>
<keyword evidence="3 7" id="KW-0812">Transmembrane</keyword>
<comment type="similarity">
    <text evidence="6">Belongs to the ABC-4 integral membrane protein family.</text>
</comment>
<feature type="transmembrane region" description="Helical" evidence="7">
    <location>
        <begin position="663"/>
        <end position="684"/>
    </location>
</feature>
<dbReference type="RefSeq" id="WP_057318707.1">
    <property type="nucleotide sequence ID" value="NZ_CYXP01000001.1"/>
</dbReference>
<evidence type="ECO:0000313" key="11">
    <source>
        <dbReference type="Proteomes" id="UP000095591"/>
    </source>
</evidence>
<feature type="domain" description="MacB-like periplasmic core" evidence="9">
    <location>
        <begin position="21"/>
        <end position="230"/>
    </location>
</feature>
<evidence type="ECO:0000259" key="8">
    <source>
        <dbReference type="Pfam" id="PF02687"/>
    </source>
</evidence>